<reference evidence="3 4" key="1">
    <citation type="journal article" date="2018" name="BMC Genomics">
        <title>Comparative genome analyses reveal sequence features reflecting distinct modes of host-adaptation between dicot and monocot powdery mildew.</title>
        <authorList>
            <person name="Wu Y."/>
            <person name="Ma X."/>
            <person name="Pan Z."/>
            <person name="Kale S.D."/>
            <person name="Song Y."/>
            <person name="King H."/>
            <person name="Zhang Q."/>
            <person name="Presley C."/>
            <person name="Deng X."/>
            <person name="Wei C.I."/>
            <person name="Xiao S."/>
        </authorList>
    </citation>
    <scope>NUCLEOTIDE SEQUENCE [LARGE SCALE GENOMIC DNA]</scope>
    <source>
        <strain evidence="3">UMSG1</strain>
    </source>
</reference>
<sequence length="859" mass="96270">MCSLDLNEQNFDLVINKQEKRSSIPKHSLSPNDIIADSESKKRKRDGNTLKDLLNNKFFLKRQPFPVGTKTKSWALQPLLLLNRSCLPLSFLDFPSTIKLLGSTRLFEANVEALELREWSGCQPMVLVARDEESKALIALERESRGFYAVCQIGSWVSSQTLKDTAVAFKRNLCTPMTSVDSSSLKYHPEKIGIKGTGQDKKRSAIEAIQSMVRKPSVLLENQQHPLNKDPEPQLIGAPGLDPDPDFSTPISEIFANIRAHYFETLYLSRIPLTYFLKGPLSRARAAFRPDATFKLDPEDYNRFLNKTILPISLFDKKYKDGIPDCIKLADVSNHSAENVDLTLKRKKKKKSTDFRIGKKGLFAAEDNLVQKWWTAHDSEDDLNIGLPERTKNELMKTRISQLRVRETQMQIILILEALTLHPLPSSKESECHQQRSSISNPSKTNMNFTSSNSLLDLIDIHIDRLCIWQSVESEPLGSSSKILQNDSQIGHENISREKLAENFLVDFCVEVIMPHFASRLPTQCSTIKTKLGIPTLTPSKLKVSKNTSTTVHSRPGAVTKRSLPGKPRPSLKRILTDDRRRRNLPQNHSKAIALMKSATLPLISNVKEDSKALKSVSNSRNDFADINLAGTSKAKSISQRDFCVTETKSMINSKIVKEACIEAQLKDAISVLKKPNRKLIAEEITGFAERRRASSIFPGTTQSSIEHKPSKGVQIFATPKFNRSKYIDDKQQSTFPTIEKTPPSFSIQISPSIPQQCSSQILESYNIVDSIPFSVQATPSRARIIKVQRETCDNQAIDEDYLCSSPIATRRSSSQLFGSVSNCIGKISNKKVGSESISESPIKRKLEDAKLVSPFSGF</sequence>
<evidence type="ECO:0000259" key="2">
    <source>
        <dbReference type="Pfam" id="PF08639"/>
    </source>
</evidence>
<dbReference type="InterPro" id="IPR013948">
    <property type="entry name" value="DNA_replication_reg_Sld3_C"/>
</dbReference>
<feature type="domain" description="DNA replication regulator Sld3 C-terminal" evidence="2">
    <location>
        <begin position="253"/>
        <end position="782"/>
    </location>
</feature>
<name>A0A420IEZ0_9PEZI</name>
<evidence type="ECO:0000256" key="1">
    <source>
        <dbReference type="SAM" id="MobiDB-lite"/>
    </source>
</evidence>
<proteinExistence type="predicted"/>
<dbReference type="Gene3D" id="1.20.58.2130">
    <property type="match status" value="1"/>
</dbReference>
<dbReference type="GO" id="GO:0031261">
    <property type="term" value="C:DNA replication preinitiation complex"/>
    <property type="evidence" value="ECO:0007669"/>
    <property type="project" value="TreeGrafter"/>
</dbReference>
<dbReference type="PANTHER" id="PTHR28067:SF1">
    <property type="entry name" value="DNA REPLICATION REGULATOR SLD3"/>
    <property type="match status" value="1"/>
</dbReference>
<dbReference type="AlphaFoldDB" id="A0A420IEZ0"/>
<dbReference type="GO" id="GO:0006270">
    <property type="term" value="P:DNA replication initiation"/>
    <property type="evidence" value="ECO:0007669"/>
    <property type="project" value="InterPro"/>
</dbReference>
<dbReference type="EMBL" id="MCBS01024581">
    <property type="protein sequence ID" value="RKF73115.1"/>
    <property type="molecule type" value="Genomic_DNA"/>
</dbReference>
<evidence type="ECO:0000313" key="4">
    <source>
        <dbReference type="Proteomes" id="UP000285326"/>
    </source>
</evidence>
<dbReference type="InterPro" id="IPR042511">
    <property type="entry name" value="Sld3"/>
</dbReference>
<protein>
    <recommendedName>
        <fullName evidence="2">DNA replication regulator Sld3 C-terminal domain-containing protein</fullName>
    </recommendedName>
</protein>
<gene>
    <name evidence="3" type="ORF">GcM1_245037</name>
</gene>
<dbReference type="PANTHER" id="PTHR28067">
    <property type="entry name" value="DNA REPLICATION REGULATOR SLD3"/>
    <property type="match status" value="1"/>
</dbReference>
<feature type="region of interest" description="Disordered" evidence="1">
    <location>
        <begin position="544"/>
        <end position="572"/>
    </location>
</feature>
<organism evidence="3 4">
    <name type="scientific">Golovinomyces cichoracearum</name>
    <dbReference type="NCBI Taxonomy" id="62708"/>
    <lineage>
        <taxon>Eukaryota</taxon>
        <taxon>Fungi</taxon>
        <taxon>Dikarya</taxon>
        <taxon>Ascomycota</taxon>
        <taxon>Pezizomycotina</taxon>
        <taxon>Leotiomycetes</taxon>
        <taxon>Erysiphales</taxon>
        <taxon>Erysiphaceae</taxon>
        <taxon>Golovinomyces</taxon>
    </lineage>
</organism>
<accession>A0A420IEZ0</accession>
<dbReference type="Proteomes" id="UP000285326">
    <property type="component" value="Unassembled WGS sequence"/>
</dbReference>
<feature type="region of interest" description="Disordered" evidence="1">
    <location>
        <begin position="22"/>
        <end position="43"/>
    </location>
</feature>
<dbReference type="Pfam" id="PF08639">
    <property type="entry name" value="Sld3_STD"/>
    <property type="match status" value="1"/>
</dbReference>
<comment type="caution">
    <text evidence="3">The sequence shown here is derived from an EMBL/GenBank/DDBJ whole genome shotgun (WGS) entry which is preliminary data.</text>
</comment>
<evidence type="ECO:0000313" key="3">
    <source>
        <dbReference type="EMBL" id="RKF73115.1"/>
    </source>
</evidence>